<dbReference type="InterPro" id="IPR032421">
    <property type="entry name" value="PMT_4TMC"/>
</dbReference>
<feature type="transmembrane region" description="Helical" evidence="16">
    <location>
        <begin position="299"/>
        <end position="317"/>
    </location>
</feature>
<dbReference type="Pfam" id="PF02815">
    <property type="entry name" value="MIR"/>
    <property type="match status" value="1"/>
</dbReference>
<keyword evidence="8" id="KW-0677">Repeat</keyword>
<dbReference type="PANTHER" id="PTHR10050:SF50">
    <property type="entry name" value="DOLICHYL-PHOSPHATE-MANNOSE--PROTEIN MANNOSYLTRANSFERASE 1-RELATED"/>
    <property type="match status" value="1"/>
</dbReference>
<reference evidence="18" key="1">
    <citation type="submission" date="2021-07" db="EMBL/GenBank/DDBJ databases">
        <title>Draft genome of Mortierella alpina, strain LL118, isolated from an aspen leaf litter sample.</title>
        <authorList>
            <person name="Yang S."/>
            <person name="Vinatzer B.A."/>
        </authorList>
    </citation>
    <scope>NUCLEOTIDE SEQUENCE</scope>
    <source>
        <strain evidence="18">LL118</strain>
    </source>
</reference>
<evidence type="ECO:0000256" key="4">
    <source>
        <dbReference type="ARBA" id="ARBA00012839"/>
    </source>
</evidence>
<evidence type="ECO:0000256" key="10">
    <source>
        <dbReference type="ARBA" id="ARBA00022989"/>
    </source>
</evidence>
<proteinExistence type="inferred from homology"/>
<feature type="transmembrane region" description="Helical" evidence="16">
    <location>
        <begin position="389"/>
        <end position="409"/>
    </location>
</feature>
<evidence type="ECO:0000256" key="13">
    <source>
        <dbReference type="ARBA" id="ARBA00045085"/>
    </source>
</evidence>
<dbReference type="Pfam" id="PF16192">
    <property type="entry name" value="PMT_4TMC"/>
    <property type="match status" value="1"/>
</dbReference>
<sequence length="1100" mass="123507">MFTTSSSSPSSQPRATALSFLDPLDLDLPPPNSSNPITTIHEADEEDDPDYIHIHQNRRPISTAASSAAAYPYSEKQGFSAPPIQRDQTSLDHYAHPHHASIPFEPHHSYTVTPPSRSLASSPSLPSPHYSPQQLPPQPQPPTRYQYPRTRSSQFNTGGSAGGGLPLYASRTQRMRNGHSSSLDQSGKPIFRGPQTRLSSGGLSSSSSSGSDDDDEYFVGGRGGAGTGGGIGKRFSTFRGRRGRPWYQSRELQIVGAICFLALVVRLWHLGYPTSVVFDEVHFGGFASKYIRGRFFMDVHPPLAKMLIALTGWLFGLNPNFDFREIGMDYLEPKVPYVAMRMLGALMGVAVVPMAFYTIKNSGHSLHASILAAVLVLFENSIVTQSRLILLDSPLIFFTAFTVLAWTNFHNQRKYPFSDDWYIWLFLTGLGLGLAGSVKWVGLFIIATVGTSTINQLWILWGDLRVTTRVWMNHFAARAVCLIAVPVVVYMFMFEIHFLLLGSSGDGDGFMSAPFQMTLGHSLQDSPLGIVVFLAIFLHNRPSVGPRLVKCDVAYGATLSIRHLGTQGGYLHSHPSNYETGSKQQQITLYPHKDSNNEWIIQRKDGTVPDRLEYVKNGDIIRLLHVPTSKRLHSHEQKAPITEDDNHFEVSGYGGDGFAGDANDEWRVEIVEFEGKNKKAGDQLHTLRSKFKLVHVNMACDLFSHKVKLPKWGFEQQEVTCMRSAVLAKSTWVIESNAYSAYPHNAPKVNYKKPGFFGKFIELNKVMWTTNAGLTDSHPYESRPSSWPWMRRGISFWGKDQKHMYLIGNWFTWYLSSFSIVLYAVIRILLVVRDKRGYRDNFRGLRDYYELSGGFFFMGWCYHYLPFFLMDRQLFLHHYLPALYFAILMLCVTFDLACRFIPNRYRLAALLVVSTLAILVFRARAPLTYGSQWTRSQCEGSKMLKTWDYDCYQYPESYAQYKPDPTPLTPQTGRIVVPAAAEENSSGGGGADKPHDFLEHLMPHHEEGKEDSSSSSSSSLEEHSVDGKGQAAAPNGGDIGNKHLQEQPAQQEQQKRRPNEFEEENIGEGGDDDDEEEEEEEGENEDGDEEERLDGAAKKD</sequence>
<dbReference type="SMART" id="SM00472">
    <property type="entry name" value="MIR"/>
    <property type="match status" value="3"/>
</dbReference>
<evidence type="ECO:0000259" key="17">
    <source>
        <dbReference type="PROSITE" id="PS50919"/>
    </source>
</evidence>
<evidence type="ECO:0000256" key="15">
    <source>
        <dbReference type="SAM" id="MobiDB-lite"/>
    </source>
</evidence>
<evidence type="ECO:0000256" key="6">
    <source>
        <dbReference type="ARBA" id="ARBA00022679"/>
    </source>
</evidence>
<evidence type="ECO:0000256" key="9">
    <source>
        <dbReference type="ARBA" id="ARBA00022824"/>
    </source>
</evidence>
<keyword evidence="11 16" id="KW-0472">Membrane</keyword>
<comment type="pathway">
    <text evidence="2">Protein modification; protein glycosylation.</text>
</comment>
<feature type="transmembrane region" description="Helical" evidence="16">
    <location>
        <begin position="421"/>
        <end position="454"/>
    </location>
</feature>
<feature type="domain" description="MIR" evidence="17">
    <location>
        <begin position="612"/>
        <end position="671"/>
    </location>
</feature>
<dbReference type="InterPro" id="IPR016093">
    <property type="entry name" value="MIR_motif"/>
</dbReference>
<feature type="transmembrane region" description="Helical" evidence="16">
    <location>
        <begin position="338"/>
        <end position="359"/>
    </location>
</feature>
<dbReference type="Proteomes" id="UP000717515">
    <property type="component" value="Unassembled WGS sequence"/>
</dbReference>
<dbReference type="CDD" id="cd23283">
    <property type="entry name" value="beta-trefoil_MIR_PMT1-like"/>
    <property type="match status" value="1"/>
</dbReference>
<name>A0A9P8D1T8_MORAP</name>
<feature type="domain" description="MIR" evidence="17">
    <location>
        <begin position="681"/>
        <end position="737"/>
    </location>
</feature>
<feature type="transmembrane region" description="Helical" evidence="16">
    <location>
        <begin position="851"/>
        <end position="870"/>
    </location>
</feature>
<evidence type="ECO:0000256" key="16">
    <source>
        <dbReference type="SAM" id="Phobius"/>
    </source>
</evidence>
<dbReference type="EC" id="2.4.1.109" evidence="4"/>
<comment type="similarity">
    <text evidence="3">Belongs to the glycosyltransferase 39 family.</text>
</comment>
<keyword evidence="12" id="KW-0325">Glycoprotein</keyword>
<comment type="subcellular location">
    <subcellularLocation>
        <location evidence="1">Endoplasmic reticulum membrane</location>
        <topology evidence="1">Multi-pass membrane protein</topology>
    </subcellularLocation>
</comment>
<feature type="compositionally biased region" description="Low complexity" evidence="15">
    <location>
        <begin position="198"/>
        <end position="210"/>
    </location>
</feature>
<evidence type="ECO:0000256" key="12">
    <source>
        <dbReference type="ARBA" id="ARBA00023180"/>
    </source>
</evidence>
<evidence type="ECO:0000313" key="18">
    <source>
        <dbReference type="EMBL" id="KAG9325390.1"/>
    </source>
</evidence>
<accession>A0A9P8D1T8</accession>
<dbReference type="PANTHER" id="PTHR10050">
    <property type="entry name" value="DOLICHYL-PHOSPHATE-MANNOSE--PROTEIN MANNOSYLTRANSFERASE"/>
    <property type="match status" value="1"/>
</dbReference>
<evidence type="ECO:0000313" key="19">
    <source>
        <dbReference type="Proteomes" id="UP000717515"/>
    </source>
</evidence>
<evidence type="ECO:0000256" key="7">
    <source>
        <dbReference type="ARBA" id="ARBA00022692"/>
    </source>
</evidence>
<feature type="transmembrane region" description="Helical" evidence="16">
    <location>
        <begin position="811"/>
        <end position="831"/>
    </location>
</feature>
<dbReference type="InterPro" id="IPR036300">
    <property type="entry name" value="MIR_dom_sf"/>
</dbReference>
<evidence type="ECO:0000256" key="11">
    <source>
        <dbReference type="ARBA" id="ARBA00023136"/>
    </source>
</evidence>
<dbReference type="EMBL" id="JAIFTL010000041">
    <property type="protein sequence ID" value="KAG9325390.1"/>
    <property type="molecule type" value="Genomic_DNA"/>
</dbReference>
<feature type="region of interest" description="Disordered" evidence="15">
    <location>
        <begin position="1"/>
        <end position="69"/>
    </location>
</feature>
<evidence type="ECO:0000256" key="2">
    <source>
        <dbReference type="ARBA" id="ARBA00004922"/>
    </source>
</evidence>
<keyword evidence="6" id="KW-0808">Transferase</keyword>
<feature type="transmembrane region" description="Helical" evidence="16">
    <location>
        <begin position="882"/>
        <end position="902"/>
    </location>
</feature>
<feature type="compositionally biased region" description="Low complexity" evidence="15">
    <location>
        <begin position="143"/>
        <end position="152"/>
    </location>
</feature>
<feature type="compositionally biased region" description="Low complexity" evidence="15">
    <location>
        <begin position="113"/>
        <end position="133"/>
    </location>
</feature>
<evidence type="ECO:0000256" key="3">
    <source>
        <dbReference type="ARBA" id="ARBA00007222"/>
    </source>
</evidence>
<dbReference type="InterPro" id="IPR027005">
    <property type="entry name" value="PMT-like"/>
</dbReference>
<feature type="transmembrane region" description="Helical" evidence="16">
    <location>
        <begin position="475"/>
        <end position="499"/>
    </location>
</feature>
<dbReference type="GO" id="GO:0004169">
    <property type="term" value="F:dolichyl-phosphate-mannose-protein mannosyltransferase activity"/>
    <property type="evidence" value="ECO:0007669"/>
    <property type="project" value="UniProtKB-EC"/>
</dbReference>
<protein>
    <recommendedName>
        <fullName evidence="4">dolichyl-phosphate-mannose--protein mannosyltransferase</fullName>
        <ecNumber evidence="4">2.4.1.109</ecNumber>
    </recommendedName>
</protein>
<keyword evidence="9" id="KW-0256">Endoplasmic reticulum</keyword>
<feature type="compositionally biased region" description="Acidic residues" evidence="15">
    <location>
        <begin position="1061"/>
        <end position="1092"/>
    </location>
</feature>
<dbReference type="SUPFAM" id="SSF82109">
    <property type="entry name" value="MIR domain"/>
    <property type="match status" value="1"/>
</dbReference>
<feature type="compositionally biased region" description="Low complexity" evidence="15">
    <location>
        <begin position="18"/>
        <end position="27"/>
    </location>
</feature>
<feature type="compositionally biased region" description="Gly residues" evidence="15">
    <location>
        <begin position="220"/>
        <end position="230"/>
    </location>
</feature>
<dbReference type="Gene3D" id="2.80.10.50">
    <property type="match status" value="1"/>
</dbReference>
<feature type="region of interest" description="Disordered" evidence="15">
    <location>
        <begin position="1005"/>
        <end position="1100"/>
    </location>
</feature>
<feature type="compositionally biased region" description="Low complexity" evidence="15">
    <location>
        <begin position="1"/>
        <end position="11"/>
    </location>
</feature>
<keyword evidence="7 16" id="KW-0812">Transmembrane</keyword>
<comment type="catalytic activity">
    <reaction evidence="13">
        <text>a di-trans,poly-cis-dolichyl beta-D-mannosyl phosphate + L-threonyl-[protein] = 3-O-(alpha-D-mannosyl)-L-threonyl-[protein] + a di-trans,poly-cis-dolichyl phosphate + H(+)</text>
        <dbReference type="Rhea" id="RHEA:53396"/>
        <dbReference type="Rhea" id="RHEA-COMP:11060"/>
        <dbReference type="Rhea" id="RHEA-COMP:13547"/>
        <dbReference type="Rhea" id="RHEA-COMP:19498"/>
        <dbReference type="Rhea" id="RHEA-COMP:19501"/>
        <dbReference type="ChEBI" id="CHEBI:15378"/>
        <dbReference type="ChEBI" id="CHEBI:30013"/>
        <dbReference type="ChEBI" id="CHEBI:57683"/>
        <dbReference type="ChEBI" id="CHEBI:58211"/>
        <dbReference type="ChEBI" id="CHEBI:137323"/>
        <dbReference type="EC" id="2.4.1.109"/>
    </reaction>
</comment>
<comment type="caution">
    <text evidence="18">The sequence shown here is derived from an EMBL/GenBank/DDBJ whole genome shotgun (WGS) entry which is preliminary data.</text>
</comment>
<feature type="region of interest" description="Disordered" evidence="15">
    <location>
        <begin position="98"/>
        <end position="230"/>
    </location>
</feature>
<gene>
    <name evidence="18" type="ORF">KVV02_002626</name>
</gene>
<dbReference type="Pfam" id="PF02366">
    <property type="entry name" value="PMT"/>
    <property type="match status" value="1"/>
</dbReference>
<dbReference type="InterPro" id="IPR003342">
    <property type="entry name" value="ArnT-like_N"/>
</dbReference>
<dbReference type="AlphaFoldDB" id="A0A9P8D1T8"/>
<feature type="transmembrane region" description="Helical" evidence="16">
    <location>
        <begin position="365"/>
        <end position="382"/>
    </location>
</feature>
<comment type="catalytic activity">
    <reaction evidence="14">
        <text>a di-trans,poly-cis-dolichyl beta-D-mannosyl phosphate + L-seryl-[protein] = 3-O-(alpha-D-mannosyl)-L-seryl-[protein] + a di-trans,poly-cis-dolichyl phosphate + H(+)</text>
        <dbReference type="Rhea" id="RHEA:17377"/>
        <dbReference type="Rhea" id="RHEA-COMP:9863"/>
        <dbReference type="Rhea" id="RHEA-COMP:13546"/>
        <dbReference type="Rhea" id="RHEA-COMP:19498"/>
        <dbReference type="Rhea" id="RHEA-COMP:19501"/>
        <dbReference type="ChEBI" id="CHEBI:15378"/>
        <dbReference type="ChEBI" id="CHEBI:29999"/>
        <dbReference type="ChEBI" id="CHEBI:57683"/>
        <dbReference type="ChEBI" id="CHEBI:58211"/>
        <dbReference type="ChEBI" id="CHEBI:137321"/>
        <dbReference type="EC" id="2.4.1.109"/>
    </reaction>
</comment>
<keyword evidence="5" id="KW-0328">Glycosyltransferase</keyword>
<keyword evidence="10 16" id="KW-1133">Transmembrane helix</keyword>
<evidence type="ECO:0000256" key="14">
    <source>
        <dbReference type="ARBA" id="ARBA00045102"/>
    </source>
</evidence>
<dbReference type="PROSITE" id="PS50919">
    <property type="entry name" value="MIR"/>
    <property type="match status" value="3"/>
</dbReference>
<dbReference type="GO" id="GO:0005789">
    <property type="term" value="C:endoplasmic reticulum membrane"/>
    <property type="evidence" value="ECO:0007669"/>
    <property type="project" value="UniProtKB-SubCell"/>
</dbReference>
<feature type="domain" description="MIR" evidence="17">
    <location>
        <begin position="550"/>
        <end position="604"/>
    </location>
</feature>
<evidence type="ECO:0000256" key="5">
    <source>
        <dbReference type="ARBA" id="ARBA00022676"/>
    </source>
</evidence>
<feature type="transmembrane region" description="Helical" evidence="16">
    <location>
        <begin position="908"/>
        <end position="925"/>
    </location>
</feature>
<evidence type="ECO:0000256" key="8">
    <source>
        <dbReference type="ARBA" id="ARBA00022737"/>
    </source>
</evidence>
<evidence type="ECO:0000256" key="1">
    <source>
        <dbReference type="ARBA" id="ARBA00004477"/>
    </source>
</evidence>
<organism evidence="18 19">
    <name type="scientific">Mortierella alpina</name>
    <name type="common">Oleaginous fungus</name>
    <name type="synonym">Mortierella renispora</name>
    <dbReference type="NCBI Taxonomy" id="64518"/>
    <lineage>
        <taxon>Eukaryota</taxon>
        <taxon>Fungi</taxon>
        <taxon>Fungi incertae sedis</taxon>
        <taxon>Mucoromycota</taxon>
        <taxon>Mortierellomycotina</taxon>
        <taxon>Mortierellomycetes</taxon>
        <taxon>Mortierellales</taxon>
        <taxon>Mortierellaceae</taxon>
        <taxon>Mortierella</taxon>
    </lineage>
</organism>